<dbReference type="Gene3D" id="3.40.50.1980">
    <property type="entry name" value="Nitrogenase molybdenum iron protein domain"/>
    <property type="match status" value="2"/>
</dbReference>
<organism evidence="6 7">
    <name type="scientific">Peribacillus deserti</name>
    <dbReference type="NCBI Taxonomy" id="673318"/>
    <lineage>
        <taxon>Bacteria</taxon>
        <taxon>Bacillati</taxon>
        <taxon>Bacillota</taxon>
        <taxon>Bacilli</taxon>
        <taxon>Bacillales</taxon>
        <taxon>Bacillaceae</taxon>
        <taxon>Peribacillus</taxon>
    </lineage>
</organism>
<dbReference type="GO" id="GO:0071281">
    <property type="term" value="P:cellular response to iron ion"/>
    <property type="evidence" value="ECO:0007669"/>
    <property type="project" value="TreeGrafter"/>
</dbReference>
<feature type="region of interest" description="Disordered" evidence="4">
    <location>
        <begin position="29"/>
        <end position="50"/>
    </location>
</feature>
<dbReference type="EMBL" id="PGUY01000016">
    <property type="protein sequence ID" value="PLT30809.1"/>
    <property type="molecule type" value="Genomic_DNA"/>
</dbReference>
<sequence>MKSNFTKFIGLLSILLVLTIGILTGCNTSTAEPKKEKTSEQTAKKEAFPMTITDDEKEKVTIEKKPEKIVSITPSTTEIAFALGLGDQIVGVSDFDNYPKEALKKEKVGAQDINVEKILSLQPDLALLDDFHYKNHAEVIKQLKDAGITVVIINSSKNTFDQVYDSIELLGRATGTSQKAESIIKDMKDRMEDVKEKAAKVNEQKRVWVEVAPQPDIYTTGKGTFMQEMLDTIGAVNVAEGQQGWVKMNEEEAVKFNPDVVIVTYGDYVKNPDQQVLNRKGWSEVPAVKNKQVFNVNSDTVTRPGPRLVEGVETLGKFIYPDIFK</sequence>
<dbReference type="PROSITE" id="PS51257">
    <property type="entry name" value="PROKAR_LIPOPROTEIN"/>
    <property type="match status" value="1"/>
</dbReference>
<dbReference type="NCBIfam" id="NF038402">
    <property type="entry name" value="TroA_like"/>
    <property type="match status" value="1"/>
</dbReference>
<dbReference type="OrthoDB" id="9816357at2"/>
<keyword evidence="2" id="KW-0732">Signal</keyword>
<feature type="compositionally biased region" description="Basic and acidic residues" evidence="4">
    <location>
        <begin position="32"/>
        <end position="47"/>
    </location>
</feature>
<keyword evidence="3" id="KW-0175">Coiled coil</keyword>
<evidence type="ECO:0000256" key="4">
    <source>
        <dbReference type="SAM" id="MobiDB-lite"/>
    </source>
</evidence>
<evidence type="ECO:0000256" key="2">
    <source>
        <dbReference type="ARBA" id="ARBA00022729"/>
    </source>
</evidence>
<proteinExistence type="inferred from homology"/>
<feature type="coiled-coil region" evidence="3">
    <location>
        <begin position="177"/>
        <end position="204"/>
    </location>
</feature>
<evidence type="ECO:0000256" key="1">
    <source>
        <dbReference type="ARBA" id="ARBA00008814"/>
    </source>
</evidence>
<comment type="caution">
    <text evidence="6">The sequence shown here is derived from an EMBL/GenBank/DDBJ whole genome shotgun (WGS) entry which is preliminary data.</text>
</comment>
<keyword evidence="7" id="KW-1185">Reference proteome</keyword>
<dbReference type="PANTHER" id="PTHR30535:SF34">
    <property type="entry name" value="MOLYBDATE-BINDING PROTEIN MOLA"/>
    <property type="match status" value="1"/>
</dbReference>
<name>A0A2N5M8Y0_9BACI</name>
<dbReference type="Proteomes" id="UP000234748">
    <property type="component" value="Unassembled WGS sequence"/>
</dbReference>
<evidence type="ECO:0000313" key="6">
    <source>
        <dbReference type="EMBL" id="PLT30809.1"/>
    </source>
</evidence>
<evidence type="ECO:0000256" key="3">
    <source>
        <dbReference type="SAM" id="Coils"/>
    </source>
</evidence>
<dbReference type="PROSITE" id="PS50983">
    <property type="entry name" value="FE_B12_PBP"/>
    <property type="match status" value="1"/>
</dbReference>
<dbReference type="CDD" id="cd01143">
    <property type="entry name" value="YvrC"/>
    <property type="match status" value="1"/>
</dbReference>
<evidence type="ECO:0000313" key="7">
    <source>
        <dbReference type="Proteomes" id="UP000234748"/>
    </source>
</evidence>
<dbReference type="InterPro" id="IPR050902">
    <property type="entry name" value="ABC_Transporter_SBP"/>
</dbReference>
<dbReference type="Pfam" id="PF01497">
    <property type="entry name" value="Peripla_BP_2"/>
    <property type="match status" value="1"/>
</dbReference>
<dbReference type="AlphaFoldDB" id="A0A2N5M8Y0"/>
<feature type="domain" description="Fe/B12 periplasmic-binding" evidence="5">
    <location>
        <begin position="68"/>
        <end position="323"/>
    </location>
</feature>
<dbReference type="InterPro" id="IPR002491">
    <property type="entry name" value="ABC_transptr_periplasmic_BD"/>
</dbReference>
<dbReference type="SUPFAM" id="SSF53807">
    <property type="entry name" value="Helical backbone' metal receptor"/>
    <property type="match status" value="1"/>
</dbReference>
<comment type="similarity">
    <text evidence="1">Belongs to the bacterial solute-binding protein 8 family.</text>
</comment>
<dbReference type="InterPro" id="IPR054828">
    <property type="entry name" value="Vit_B12_bind_prot"/>
</dbReference>
<reference evidence="6 7" key="1">
    <citation type="submission" date="2017-11" db="EMBL/GenBank/DDBJ databases">
        <title>Comparitive Functional Genomics of Dry Heat Resistant strains isolated from the Viking Spacecraft.</title>
        <authorList>
            <person name="Seuylemezian A."/>
            <person name="Cooper K."/>
            <person name="Vaishampayan P."/>
        </authorList>
    </citation>
    <scope>NUCLEOTIDE SEQUENCE [LARGE SCALE GENOMIC DNA]</scope>
    <source>
        <strain evidence="6 7">V1-29</strain>
    </source>
</reference>
<gene>
    <name evidence="6" type="ORF">CUU66_05745</name>
</gene>
<protein>
    <submittedName>
        <fullName evidence="6">ABC transporter substrate-binding protein</fullName>
    </submittedName>
</protein>
<evidence type="ECO:0000259" key="5">
    <source>
        <dbReference type="PROSITE" id="PS50983"/>
    </source>
</evidence>
<accession>A0A2N5M8Y0</accession>
<dbReference type="RefSeq" id="WP_101640722.1">
    <property type="nucleotide sequence ID" value="NZ_PGUY01000016.1"/>
</dbReference>
<dbReference type="PANTHER" id="PTHR30535">
    <property type="entry name" value="VITAMIN B12-BINDING PROTEIN"/>
    <property type="match status" value="1"/>
</dbReference>